<sequence>MEQTVEFIESSYVEQQMLTTNKQLLKQLSDLEALVGMVLLAQTKGVTLTELLPHVKHVTTADLDELKKHSRKRNVVRQTCDGSALSAQVWLCARRAGRGRDQHRPDAGPGALQLPPLLYPATTRGTPRASVGAGSARGGCRAHQFLRTRVAE</sequence>
<dbReference type="Proteomes" id="UP000015354">
    <property type="component" value="Unassembled WGS sequence"/>
</dbReference>
<name>S9TDL2_9TRYP</name>
<gene>
    <name evidence="1" type="ORF">STCU_12377</name>
</gene>
<keyword evidence="2" id="KW-1185">Reference proteome</keyword>
<proteinExistence type="predicted"/>
<reference evidence="1 2" key="1">
    <citation type="journal article" date="2013" name="PLoS ONE">
        <title>Predicting the Proteins of Angomonas deanei, Strigomonas culicis and Their Respective Endosymbionts Reveals New Aspects of the Trypanosomatidae Family.</title>
        <authorList>
            <person name="Motta M.C."/>
            <person name="Martins A.C."/>
            <person name="de Souza S.S."/>
            <person name="Catta-Preta C.M."/>
            <person name="Silva R."/>
            <person name="Klein C.C."/>
            <person name="de Almeida L.G."/>
            <person name="de Lima Cunha O."/>
            <person name="Ciapina L.P."/>
            <person name="Brocchi M."/>
            <person name="Colabardini A.C."/>
            <person name="de Araujo Lima B."/>
            <person name="Machado C.R."/>
            <person name="de Almeida Soares C.M."/>
            <person name="Probst C.M."/>
            <person name="de Menezes C.B."/>
            <person name="Thompson C.E."/>
            <person name="Bartholomeu D.C."/>
            <person name="Gradia D.F."/>
            <person name="Pavoni D.P."/>
            <person name="Grisard E.C."/>
            <person name="Fantinatti-Garboggini F."/>
            <person name="Marchini F.K."/>
            <person name="Rodrigues-Luiz G.F."/>
            <person name="Wagner G."/>
            <person name="Goldman G.H."/>
            <person name="Fietto J.L."/>
            <person name="Elias M.C."/>
            <person name="Goldman M.H."/>
            <person name="Sagot M.F."/>
            <person name="Pereira M."/>
            <person name="Stoco P.H."/>
            <person name="de Mendonca-Neto R.P."/>
            <person name="Teixeira S.M."/>
            <person name="Maciel T.E."/>
            <person name="de Oliveira Mendes T.A."/>
            <person name="Urmenyi T.P."/>
            <person name="de Souza W."/>
            <person name="Schenkman S."/>
            <person name="de Vasconcelos A.T."/>
        </authorList>
    </citation>
    <scope>NUCLEOTIDE SEQUENCE [LARGE SCALE GENOMIC DNA]</scope>
</reference>
<dbReference type="AlphaFoldDB" id="S9TDL2"/>
<dbReference type="EMBL" id="ATMH01012666">
    <property type="protein sequence ID" value="EPY15049.1"/>
    <property type="molecule type" value="Genomic_DNA"/>
</dbReference>
<accession>S9TDL2</accession>
<organism evidence="1 2">
    <name type="scientific">Strigomonas culicis</name>
    <dbReference type="NCBI Taxonomy" id="28005"/>
    <lineage>
        <taxon>Eukaryota</taxon>
        <taxon>Discoba</taxon>
        <taxon>Euglenozoa</taxon>
        <taxon>Kinetoplastea</taxon>
        <taxon>Metakinetoplastina</taxon>
        <taxon>Trypanosomatida</taxon>
        <taxon>Trypanosomatidae</taxon>
        <taxon>Strigomonadinae</taxon>
        <taxon>Strigomonas</taxon>
    </lineage>
</organism>
<evidence type="ECO:0000313" key="2">
    <source>
        <dbReference type="Proteomes" id="UP000015354"/>
    </source>
</evidence>
<evidence type="ECO:0000313" key="1">
    <source>
        <dbReference type="EMBL" id="EPY15049.1"/>
    </source>
</evidence>
<comment type="caution">
    <text evidence="1">The sequence shown here is derived from an EMBL/GenBank/DDBJ whole genome shotgun (WGS) entry which is preliminary data.</text>
</comment>
<protein>
    <submittedName>
        <fullName evidence="1">Uncharacterized protein</fullName>
    </submittedName>
</protein>